<evidence type="ECO:0000256" key="6">
    <source>
        <dbReference type="ARBA" id="ARBA00023136"/>
    </source>
</evidence>
<dbReference type="InterPro" id="IPR005254">
    <property type="entry name" value="Heme_biosyn_assoc_TPR_pro"/>
</dbReference>
<organism evidence="9 10">
    <name type="scientific">Pseudaquabacterium terrae</name>
    <dbReference type="NCBI Taxonomy" id="2732868"/>
    <lineage>
        <taxon>Bacteria</taxon>
        <taxon>Pseudomonadati</taxon>
        <taxon>Pseudomonadota</taxon>
        <taxon>Betaproteobacteria</taxon>
        <taxon>Burkholderiales</taxon>
        <taxon>Sphaerotilaceae</taxon>
        <taxon>Pseudaquabacterium</taxon>
    </lineage>
</organism>
<name>A0ABX2EFF4_9BURK</name>
<keyword evidence="4 7" id="KW-0812">Transmembrane</keyword>
<dbReference type="EMBL" id="JABRWJ010000003">
    <property type="protein sequence ID" value="NRF67365.1"/>
    <property type="molecule type" value="Genomic_DNA"/>
</dbReference>
<gene>
    <name evidence="9" type="ORF">HLB44_10250</name>
</gene>
<evidence type="ECO:0000256" key="4">
    <source>
        <dbReference type="ARBA" id="ARBA00022692"/>
    </source>
</evidence>
<feature type="transmembrane region" description="Helical" evidence="7">
    <location>
        <begin position="42"/>
        <end position="66"/>
    </location>
</feature>
<dbReference type="InterPro" id="IPR010817">
    <property type="entry name" value="HemY_N"/>
</dbReference>
<reference evidence="9 10" key="1">
    <citation type="submission" date="2020-05" db="EMBL/GenBank/DDBJ databases">
        <title>Aquincola sp. isolate from soil.</title>
        <authorList>
            <person name="Han J."/>
            <person name="Kim D.-U."/>
        </authorList>
    </citation>
    <scope>NUCLEOTIDE SEQUENCE [LARGE SCALE GENOMIC DNA]</scope>
    <source>
        <strain evidence="9 10">S2</strain>
    </source>
</reference>
<evidence type="ECO:0000313" key="9">
    <source>
        <dbReference type="EMBL" id="NRF67365.1"/>
    </source>
</evidence>
<evidence type="ECO:0000256" key="2">
    <source>
        <dbReference type="ARBA" id="ARBA00004236"/>
    </source>
</evidence>
<comment type="subcellular location">
    <subcellularLocation>
        <location evidence="2">Cell membrane</location>
    </subcellularLocation>
    <subcellularLocation>
        <location evidence="1">Membrane</location>
        <topology evidence="1">Multi-pass membrane protein</topology>
    </subcellularLocation>
</comment>
<evidence type="ECO:0000256" key="7">
    <source>
        <dbReference type="SAM" id="Phobius"/>
    </source>
</evidence>
<keyword evidence="10" id="KW-1185">Reference proteome</keyword>
<sequence>MRSVIWLVLLFVVAVVAALTLGDNDGVASFYWGAWRLDMSLNFFMLAALATGFIIFSVAQAINSLIGLPERAREWRALRVERAAQAALREAMAEYYGGRYTRAYKAAQRALGARDDAAGLSEEREFRVLAHLLASGSLHRLQDRGRRDEMLARVLRPGQRVNALIDEGARLLAAEWALDDRDAATAEAWLAELPPGVARRTQALRLKLQAARLARRPLEALHTARLLANHQAFSSIAAQGLLRSLAFEVLDEAHDIDQLRRAWHQFDIADQRDPFVAARAARRAAVLGHPEDGCLWLKPLWERLDELGTDGRAQVALALVEVVAGVGADWLPRVEAAQRDHPTESAVQGAVGAVLFQRQLWGKARKPLEQAAKEPALESRARRRAWRTLAALAREEADEDRAAACDRAAAEID</sequence>
<keyword evidence="3" id="KW-1003">Cell membrane</keyword>
<comment type="caution">
    <text evidence="9">The sequence shown here is derived from an EMBL/GenBank/DDBJ whole genome shotgun (WGS) entry which is preliminary data.</text>
</comment>
<dbReference type="NCBIfam" id="TIGR00540">
    <property type="entry name" value="TPR_hemY_coli"/>
    <property type="match status" value="1"/>
</dbReference>
<evidence type="ECO:0000313" key="10">
    <source>
        <dbReference type="Proteomes" id="UP000737171"/>
    </source>
</evidence>
<keyword evidence="5 7" id="KW-1133">Transmembrane helix</keyword>
<protein>
    <submittedName>
        <fullName evidence="9">Heme biosynthesis protein HemY</fullName>
    </submittedName>
</protein>
<evidence type="ECO:0000256" key="1">
    <source>
        <dbReference type="ARBA" id="ARBA00004141"/>
    </source>
</evidence>
<dbReference type="RefSeq" id="WP_173122482.1">
    <property type="nucleotide sequence ID" value="NZ_JABRWJ010000003.1"/>
</dbReference>
<evidence type="ECO:0000256" key="5">
    <source>
        <dbReference type="ARBA" id="ARBA00022989"/>
    </source>
</evidence>
<evidence type="ECO:0000256" key="3">
    <source>
        <dbReference type="ARBA" id="ARBA00022475"/>
    </source>
</evidence>
<proteinExistence type="predicted"/>
<feature type="domain" description="HemY N-terminal" evidence="8">
    <location>
        <begin position="29"/>
        <end position="116"/>
    </location>
</feature>
<keyword evidence="6 7" id="KW-0472">Membrane</keyword>
<dbReference type="Pfam" id="PF07219">
    <property type="entry name" value="HemY_N"/>
    <property type="match status" value="1"/>
</dbReference>
<dbReference type="Proteomes" id="UP000737171">
    <property type="component" value="Unassembled WGS sequence"/>
</dbReference>
<evidence type="ECO:0000259" key="8">
    <source>
        <dbReference type="Pfam" id="PF07219"/>
    </source>
</evidence>
<accession>A0ABX2EFF4</accession>